<evidence type="ECO:0000259" key="3">
    <source>
        <dbReference type="PROSITE" id="PS50887"/>
    </source>
</evidence>
<dbReference type="Gene3D" id="3.30.70.270">
    <property type="match status" value="1"/>
</dbReference>
<dbReference type="InterPro" id="IPR013407">
    <property type="entry name" value="CRISPR-assoc_prot_Cmr2"/>
</dbReference>
<protein>
    <recommendedName>
        <fullName evidence="3">GGDEF domain-containing protein</fullName>
    </recommendedName>
</protein>
<dbReference type="InterPro" id="IPR038242">
    <property type="entry name" value="Cmr2_N"/>
</dbReference>
<keyword evidence="1" id="KW-0547">Nucleotide-binding</keyword>
<feature type="domain" description="GGDEF" evidence="3">
    <location>
        <begin position="324"/>
        <end position="463"/>
    </location>
</feature>
<comment type="caution">
    <text evidence="4">The sequence shown here is derived from an EMBL/GenBank/DDBJ whole genome shotgun (WGS) entry which is preliminary data.</text>
</comment>
<dbReference type="GO" id="GO:0000166">
    <property type="term" value="F:nucleotide binding"/>
    <property type="evidence" value="ECO:0007669"/>
    <property type="project" value="UniProtKB-KW"/>
</dbReference>
<dbReference type="Pfam" id="PF12469">
    <property type="entry name" value="Cmr2_N"/>
    <property type="match status" value="1"/>
</dbReference>
<evidence type="ECO:0000256" key="2">
    <source>
        <dbReference type="ARBA" id="ARBA00023118"/>
    </source>
</evidence>
<accession>A0A4Y7RJP1</accession>
<dbReference type="CDD" id="cd09679">
    <property type="entry name" value="Cas10_III"/>
    <property type="match status" value="1"/>
</dbReference>
<dbReference type="EMBL" id="QFFZ01000063">
    <property type="protein sequence ID" value="TEB09036.1"/>
    <property type="molecule type" value="Genomic_DNA"/>
</dbReference>
<proteinExistence type="predicted"/>
<dbReference type="PROSITE" id="PS50887">
    <property type="entry name" value="GGDEF"/>
    <property type="match status" value="1"/>
</dbReference>
<dbReference type="InterPro" id="IPR000160">
    <property type="entry name" value="GGDEF_dom"/>
</dbReference>
<name>A0A4Y7RJP1_9FIRM</name>
<reference evidence="4 5" key="1">
    <citation type="journal article" date="2018" name="Environ. Microbiol.">
        <title>Novel energy conservation strategies and behaviour of Pelotomaculum schinkii driving syntrophic propionate catabolism.</title>
        <authorList>
            <person name="Hidalgo-Ahumada C.A.P."/>
            <person name="Nobu M.K."/>
            <person name="Narihiro T."/>
            <person name="Tamaki H."/>
            <person name="Liu W.T."/>
            <person name="Kamagata Y."/>
            <person name="Stams A.J.M."/>
            <person name="Imachi H."/>
            <person name="Sousa D.Z."/>
        </authorList>
    </citation>
    <scope>NUCLEOTIDE SEQUENCE [LARGE SCALE GENOMIC DNA]</scope>
    <source>
        <strain evidence="4 5">MGP</strain>
    </source>
</reference>
<keyword evidence="5" id="KW-1185">Reference proteome</keyword>
<dbReference type="Proteomes" id="UP000297597">
    <property type="component" value="Unassembled WGS sequence"/>
</dbReference>
<dbReference type="RefSeq" id="WP_134215611.1">
    <property type="nucleotide sequence ID" value="NZ_QFFZ01000063.1"/>
</dbReference>
<evidence type="ECO:0000313" key="4">
    <source>
        <dbReference type="EMBL" id="TEB09036.1"/>
    </source>
</evidence>
<keyword evidence="2" id="KW-0051">Antiviral defense</keyword>
<dbReference type="NCBIfam" id="TIGR02577">
    <property type="entry name" value="cas_TM1794_Cmr2"/>
    <property type="match status" value="1"/>
</dbReference>
<dbReference type="InterPro" id="IPR043128">
    <property type="entry name" value="Rev_trsase/Diguanyl_cyclase"/>
</dbReference>
<sequence length="602" mass="67462">MNGTHLVIFHIGPVQDFIATARRSHDLWFGSWLLSELAKTAALEVVRYNGDDSSCLIFPAPERGSLEQLKSFDFSAPNKVVAMLSCNPFELGDAVKEAIHRRLDELSNDVFGNIKGFEREVAVQQVKDFIEFFWASHPLNGNYKQARDFAEAILSARKATRDFALASWGSSELKCSLDGCRESVIAESVCNRMNDNMLYKSYRVQRGEFLCGVCLLKRHGKRGSEEYFFSTSHVAALPLLERLTGQHRPFVEEYFGKLKELGISPDDLDTVRPPHPVFGPHDGHLLYEERFREFFFKEKEKVLLAQKALREFREKAFDDKKPLPYYALLIADGDHMGKVIDAQRTPEKHRELSRIQSSFAVEARRIVRENKGSLVYSGGDDVLALIPLHKVLDCACSLSEAFRLRLAGFKGDDDGKEISPTLSIGIAVAHHLEPLSDVLEMARRAEKAAKSVPGKNALAVTLSKRSGSERTVKGTWGELDRQLKWLVNLHRNEAVPDGAAYELHDLARRLETPGEELKGTLQKAACAEARRILRRKKARRGTERIAVEVLSGLEALLEEGGFSFEKLKQLADSLIIAREFAAAMDLANALPFPVSTGEVVKK</sequence>
<evidence type="ECO:0000313" key="5">
    <source>
        <dbReference type="Proteomes" id="UP000297597"/>
    </source>
</evidence>
<dbReference type="OrthoDB" id="9758700at2"/>
<dbReference type="AlphaFoldDB" id="A0A4Y7RJP1"/>
<dbReference type="Pfam" id="PF22335">
    <property type="entry name" value="Cas10-Cmr2_palm2"/>
    <property type="match status" value="1"/>
</dbReference>
<dbReference type="InterPro" id="IPR054767">
    <property type="entry name" value="Cas10-Cmr2_palm2"/>
</dbReference>
<dbReference type="Gene3D" id="3.30.70.2220">
    <property type="entry name" value="CRISPR-Cas system, Cmr2 subunit, D1 domain, cysteine cluster"/>
    <property type="match status" value="1"/>
</dbReference>
<evidence type="ECO:0000256" key="1">
    <source>
        <dbReference type="ARBA" id="ARBA00022741"/>
    </source>
</evidence>
<dbReference type="GO" id="GO:0051607">
    <property type="term" value="P:defense response to virus"/>
    <property type="evidence" value="ECO:0007669"/>
    <property type="project" value="UniProtKB-KW"/>
</dbReference>
<gene>
    <name evidence="4" type="ORF">Pmgp_03456</name>
</gene>
<organism evidence="4 5">
    <name type="scientific">Pelotomaculum propionicicum</name>
    <dbReference type="NCBI Taxonomy" id="258475"/>
    <lineage>
        <taxon>Bacteria</taxon>
        <taxon>Bacillati</taxon>
        <taxon>Bacillota</taxon>
        <taxon>Clostridia</taxon>
        <taxon>Eubacteriales</taxon>
        <taxon>Desulfotomaculaceae</taxon>
        <taxon>Pelotomaculum</taxon>
    </lineage>
</organism>
<dbReference type="InterPro" id="IPR024615">
    <property type="entry name" value="CRISPR-assoc_Cmr2_N"/>
</dbReference>